<keyword evidence="1" id="KW-1133">Transmembrane helix</keyword>
<dbReference type="RefSeq" id="WP_377936502.1">
    <property type="nucleotide sequence ID" value="NZ_JBHUMF010000031.1"/>
</dbReference>
<keyword evidence="1" id="KW-0812">Transmembrane</keyword>
<sequence>MDLLLWITIGFIIIGFVVLTSMKKDMESKVTFIKANMEDEENSSKAKSVIWWIWSTIAWGIVSMFLVVWCFHDHFG</sequence>
<feature type="transmembrane region" description="Helical" evidence="1">
    <location>
        <begin position="49"/>
        <end position="69"/>
    </location>
</feature>
<organism evidence="2 3">
    <name type="scientific">Bacillus seohaeanensis</name>
    <dbReference type="NCBI Taxonomy" id="284580"/>
    <lineage>
        <taxon>Bacteria</taxon>
        <taxon>Bacillati</taxon>
        <taxon>Bacillota</taxon>
        <taxon>Bacilli</taxon>
        <taxon>Bacillales</taxon>
        <taxon>Bacillaceae</taxon>
        <taxon>Bacillus</taxon>
    </lineage>
</organism>
<dbReference type="Proteomes" id="UP001597506">
    <property type="component" value="Unassembled WGS sequence"/>
</dbReference>
<feature type="transmembrane region" description="Helical" evidence="1">
    <location>
        <begin position="6"/>
        <end position="22"/>
    </location>
</feature>
<keyword evidence="3" id="KW-1185">Reference proteome</keyword>
<reference evidence="3" key="1">
    <citation type="journal article" date="2019" name="Int. J. Syst. Evol. Microbiol.">
        <title>The Global Catalogue of Microorganisms (GCM) 10K type strain sequencing project: providing services to taxonomists for standard genome sequencing and annotation.</title>
        <authorList>
            <consortium name="The Broad Institute Genomics Platform"/>
            <consortium name="The Broad Institute Genome Sequencing Center for Infectious Disease"/>
            <person name="Wu L."/>
            <person name="Ma J."/>
        </authorList>
    </citation>
    <scope>NUCLEOTIDE SEQUENCE [LARGE SCALE GENOMIC DNA]</scope>
    <source>
        <strain evidence="3">KCTC 3913</strain>
    </source>
</reference>
<accession>A0ABW5RUS6</accession>
<keyword evidence="1" id="KW-0472">Membrane</keyword>
<gene>
    <name evidence="2" type="ORF">ACFSUL_14275</name>
</gene>
<name>A0ABW5RUS6_9BACI</name>
<protein>
    <submittedName>
        <fullName evidence="2">Uncharacterized protein</fullName>
    </submittedName>
</protein>
<evidence type="ECO:0000313" key="3">
    <source>
        <dbReference type="Proteomes" id="UP001597506"/>
    </source>
</evidence>
<proteinExistence type="predicted"/>
<comment type="caution">
    <text evidence="2">The sequence shown here is derived from an EMBL/GenBank/DDBJ whole genome shotgun (WGS) entry which is preliminary data.</text>
</comment>
<dbReference type="EMBL" id="JBHUMF010000031">
    <property type="protein sequence ID" value="MFD2681904.1"/>
    <property type="molecule type" value="Genomic_DNA"/>
</dbReference>
<evidence type="ECO:0000313" key="2">
    <source>
        <dbReference type="EMBL" id="MFD2681904.1"/>
    </source>
</evidence>
<evidence type="ECO:0000256" key="1">
    <source>
        <dbReference type="SAM" id="Phobius"/>
    </source>
</evidence>